<dbReference type="GO" id="GO:0005509">
    <property type="term" value="F:calcium ion binding"/>
    <property type="evidence" value="ECO:0007669"/>
    <property type="project" value="InterPro"/>
</dbReference>
<dbReference type="OrthoDB" id="524326at2759"/>
<feature type="region of interest" description="Disordered" evidence="1">
    <location>
        <begin position="456"/>
        <end position="574"/>
    </location>
</feature>
<name>A0A1D1UGY5_RAMVA</name>
<dbReference type="GO" id="GO:0030132">
    <property type="term" value="C:clathrin coat of coated pit"/>
    <property type="evidence" value="ECO:0007669"/>
    <property type="project" value="TreeGrafter"/>
</dbReference>
<gene>
    <name evidence="4" type="primary">RvY_01608-1</name>
    <name evidence="4" type="synonym">RvY_01608.1</name>
    <name evidence="4" type="ORF">RvY_01608</name>
</gene>
<evidence type="ECO:0008006" key="6">
    <source>
        <dbReference type="Google" id="ProtNLM"/>
    </source>
</evidence>
<dbReference type="SUPFAM" id="SSF47473">
    <property type="entry name" value="EF-hand"/>
    <property type="match status" value="1"/>
</dbReference>
<dbReference type="EMBL" id="BDGG01000001">
    <property type="protein sequence ID" value="GAU89009.1"/>
    <property type="molecule type" value="Genomic_DNA"/>
</dbReference>
<dbReference type="CDD" id="cd00052">
    <property type="entry name" value="EH"/>
    <property type="match status" value="1"/>
</dbReference>
<keyword evidence="5" id="KW-1185">Reference proteome</keyword>
<protein>
    <recommendedName>
        <fullName evidence="6">Epidermal growth factor receptor substrate 15-like 1</fullName>
    </recommendedName>
</protein>
<feature type="compositionally biased region" description="Basic and acidic residues" evidence="1">
    <location>
        <begin position="271"/>
        <end position="290"/>
    </location>
</feature>
<evidence type="ECO:0000256" key="1">
    <source>
        <dbReference type="SAM" id="MobiDB-lite"/>
    </source>
</evidence>
<dbReference type="InterPro" id="IPR011992">
    <property type="entry name" value="EF-hand-dom_pair"/>
</dbReference>
<comment type="caution">
    <text evidence="4">The sequence shown here is derived from an EMBL/GenBank/DDBJ whole genome shotgun (WGS) entry which is preliminary data.</text>
</comment>
<dbReference type="Gene3D" id="1.10.287.1490">
    <property type="match status" value="1"/>
</dbReference>
<feature type="domain" description="EH" evidence="2">
    <location>
        <begin position="68"/>
        <end position="158"/>
    </location>
</feature>
<feature type="compositionally biased region" description="Basic and acidic residues" evidence="1">
    <location>
        <begin position="522"/>
        <end position="534"/>
    </location>
</feature>
<feature type="region of interest" description="Disordered" evidence="1">
    <location>
        <begin position="248"/>
        <end position="303"/>
    </location>
</feature>
<sequence length="574" mass="61791">MADPFGDNLSSAFGAIPSIPVNLTASLTGNRVAGDVSASQGLYLLSGQSFSSIVPTPVIAVWSVPATEKTKSDAIFLTLDQDHDGLVNGGECKGIFLQSTLPPPILAQIWALCDVRKNGMLNQEQFALAFHLIQQKLRNNIDPPATLPPDLVPPSMRMYTTQFHHPGILPQPELDDDEGGDEGLKKELKDLEEEIAQIKTDKAKLVHDVEGRKSEIQMRQSELQNLAKELDALQTATKQLDVQRGEAQKRLDDLDSQKNRLQSSVSSAMVELERERERTREMKEELEKRQVNQNQQQSEMQKKRAELNRLKQEESVAQQKLEAYRQQLSTLQANADEGDRRILQLEEHVKNVMLLNTTLQAAIGEFDAALASQDISLVKPEYLQKSAAEFTFSAGAISFDPVSSDVALKTASFAPTFHSSTNDDPFHGADPFAKPQAATHGGFGVGFGVPFGGGPVADDPWGASPFGGGGGGADQWGFSDNSGFSAPALPPKKTGPAPSSGASKQPPPRPAPPKAAGRTGPGKKENPSPARDADPWGSVAANDGSAGNVGYGFPAFEQPKPASFATDFDDFGKF</sequence>
<dbReference type="PANTHER" id="PTHR11216:SF176">
    <property type="entry name" value="EPIDERMAL GROWTH FACTOR RECEPTOR PATHWAY SUBSTRATE CLONE 15, ISOFORM A"/>
    <property type="match status" value="1"/>
</dbReference>
<evidence type="ECO:0000313" key="4">
    <source>
        <dbReference type="EMBL" id="GAU89009.1"/>
    </source>
</evidence>
<dbReference type="GO" id="GO:0006897">
    <property type="term" value="P:endocytosis"/>
    <property type="evidence" value="ECO:0007669"/>
    <property type="project" value="TreeGrafter"/>
</dbReference>
<dbReference type="Gene3D" id="1.10.238.10">
    <property type="entry name" value="EF-hand"/>
    <property type="match status" value="1"/>
</dbReference>
<proteinExistence type="predicted"/>
<dbReference type="InterPro" id="IPR002048">
    <property type="entry name" value="EF_hand_dom"/>
</dbReference>
<dbReference type="STRING" id="947166.A0A1D1UGY5"/>
<dbReference type="GO" id="GO:0045296">
    <property type="term" value="F:cadherin binding"/>
    <property type="evidence" value="ECO:0007669"/>
    <property type="project" value="TreeGrafter"/>
</dbReference>
<feature type="compositionally biased region" description="Gly residues" evidence="1">
    <location>
        <begin position="465"/>
        <end position="474"/>
    </location>
</feature>
<evidence type="ECO:0000259" key="3">
    <source>
        <dbReference type="PROSITE" id="PS50222"/>
    </source>
</evidence>
<dbReference type="Proteomes" id="UP000186922">
    <property type="component" value="Unassembled WGS sequence"/>
</dbReference>
<evidence type="ECO:0000259" key="2">
    <source>
        <dbReference type="PROSITE" id="PS50031"/>
    </source>
</evidence>
<dbReference type="SMART" id="SM00027">
    <property type="entry name" value="EH"/>
    <property type="match status" value="1"/>
</dbReference>
<dbReference type="GO" id="GO:0016197">
    <property type="term" value="P:endosomal transport"/>
    <property type="evidence" value="ECO:0007669"/>
    <property type="project" value="TreeGrafter"/>
</dbReference>
<dbReference type="Pfam" id="PF12763">
    <property type="entry name" value="EH"/>
    <property type="match status" value="1"/>
</dbReference>
<feature type="compositionally biased region" description="Basic and acidic residues" evidence="1">
    <location>
        <begin position="248"/>
        <end position="258"/>
    </location>
</feature>
<dbReference type="PANTHER" id="PTHR11216">
    <property type="entry name" value="EH DOMAIN"/>
    <property type="match status" value="1"/>
</dbReference>
<dbReference type="PROSITE" id="PS50222">
    <property type="entry name" value="EF_HAND_2"/>
    <property type="match status" value="1"/>
</dbReference>
<evidence type="ECO:0000313" key="5">
    <source>
        <dbReference type="Proteomes" id="UP000186922"/>
    </source>
</evidence>
<organism evidence="4 5">
    <name type="scientific">Ramazzottius varieornatus</name>
    <name type="common">Water bear</name>
    <name type="synonym">Tardigrade</name>
    <dbReference type="NCBI Taxonomy" id="947166"/>
    <lineage>
        <taxon>Eukaryota</taxon>
        <taxon>Metazoa</taxon>
        <taxon>Ecdysozoa</taxon>
        <taxon>Tardigrada</taxon>
        <taxon>Eutardigrada</taxon>
        <taxon>Parachela</taxon>
        <taxon>Hypsibioidea</taxon>
        <taxon>Ramazzottiidae</taxon>
        <taxon>Ramazzottius</taxon>
    </lineage>
</organism>
<dbReference type="PROSITE" id="PS50031">
    <property type="entry name" value="EH"/>
    <property type="match status" value="1"/>
</dbReference>
<reference evidence="4 5" key="1">
    <citation type="journal article" date="2016" name="Nat. Commun.">
        <title>Extremotolerant tardigrade genome and improved radiotolerance of human cultured cells by tardigrade-unique protein.</title>
        <authorList>
            <person name="Hashimoto T."/>
            <person name="Horikawa D.D."/>
            <person name="Saito Y."/>
            <person name="Kuwahara H."/>
            <person name="Kozuka-Hata H."/>
            <person name="Shin-I T."/>
            <person name="Minakuchi Y."/>
            <person name="Ohishi K."/>
            <person name="Motoyama A."/>
            <person name="Aizu T."/>
            <person name="Enomoto A."/>
            <person name="Kondo K."/>
            <person name="Tanaka S."/>
            <person name="Hara Y."/>
            <person name="Koshikawa S."/>
            <person name="Sagara H."/>
            <person name="Miura T."/>
            <person name="Yokobori S."/>
            <person name="Miyagawa K."/>
            <person name="Suzuki Y."/>
            <person name="Kubo T."/>
            <person name="Oyama M."/>
            <person name="Kohara Y."/>
            <person name="Fujiyama A."/>
            <person name="Arakawa K."/>
            <person name="Katayama T."/>
            <person name="Toyoda A."/>
            <person name="Kunieda T."/>
        </authorList>
    </citation>
    <scope>NUCLEOTIDE SEQUENCE [LARGE SCALE GENOMIC DNA]</scope>
    <source>
        <strain evidence="4 5">YOKOZUNA-1</strain>
    </source>
</reference>
<feature type="domain" description="EF-hand" evidence="3">
    <location>
        <begin position="67"/>
        <end position="102"/>
    </location>
</feature>
<accession>A0A1D1UGY5</accession>
<dbReference type="InterPro" id="IPR000261">
    <property type="entry name" value="EH_dom"/>
</dbReference>
<dbReference type="AlphaFoldDB" id="A0A1D1UGY5"/>